<dbReference type="Gene3D" id="2.60.120.260">
    <property type="entry name" value="Galactose-binding domain-like"/>
    <property type="match status" value="2"/>
</dbReference>
<comment type="similarity">
    <text evidence="2 8">Belongs to the glycosyl hydrolase 35 family.</text>
</comment>
<dbReference type="PANTHER" id="PTHR23421">
    <property type="entry name" value="BETA-GALACTOSIDASE RELATED"/>
    <property type="match status" value="1"/>
</dbReference>
<evidence type="ECO:0000256" key="3">
    <source>
        <dbReference type="ARBA" id="ARBA00012756"/>
    </source>
</evidence>
<dbReference type="SUPFAM" id="SSF49785">
    <property type="entry name" value="Galactose-binding domain-like"/>
    <property type="match status" value="1"/>
</dbReference>
<dbReference type="EC" id="3.2.1.23" evidence="3"/>
<dbReference type="SUPFAM" id="SSF51445">
    <property type="entry name" value="(Trans)glycosidases"/>
    <property type="match status" value="1"/>
</dbReference>
<dbReference type="AlphaFoldDB" id="A0A7C4JL36"/>
<dbReference type="InterPro" id="IPR008979">
    <property type="entry name" value="Galactose-bd-like_sf"/>
</dbReference>
<evidence type="ECO:0000313" key="11">
    <source>
        <dbReference type="EMBL" id="HGQ64413.1"/>
    </source>
</evidence>
<comment type="catalytic activity">
    <reaction evidence="1">
        <text>Hydrolysis of terminal non-reducing beta-D-galactose residues in beta-D-galactosides.</text>
        <dbReference type="EC" id="3.2.1.23"/>
    </reaction>
</comment>
<dbReference type="Pfam" id="PF10435">
    <property type="entry name" value="BetaGal_dom2"/>
    <property type="match status" value="1"/>
</dbReference>
<organism evidence="11">
    <name type="scientific">Ignisphaera aggregans</name>
    <dbReference type="NCBI Taxonomy" id="334771"/>
    <lineage>
        <taxon>Archaea</taxon>
        <taxon>Thermoproteota</taxon>
        <taxon>Thermoprotei</taxon>
        <taxon>Desulfurococcales</taxon>
        <taxon>Desulfurococcaceae</taxon>
        <taxon>Ignisphaera</taxon>
    </lineage>
</organism>
<dbReference type="GO" id="GO:0005975">
    <property type="term" value="P:carbohydrate metabolic process"/>
    <property type="evidence" value="ECO:0007669"/>
    <property type="project" value="InterPro"/>
</dbReference>
<accession>A0A7C4JL36</accession>
<proteinExistence type="inferred from homology"/>
<dbReference type="Gene3D" id="2.102.20.10">
    <property type="entry name" value="Beta-galactosidase, domain 2"/>
    <property type="match status" value="1"/>
</dbReference>
<evidence type="ECO:0000256" key="6">
    <source>
        <dbReference type="ARBA" id="ARBA00023180"/>
    </source>
</evidence>
<dbReference type="Gene3D" id="3.20.20.80">
    <property type="entry name" value="Glycosidases"/>
    <property type="match status" value="1"/>
</dbReference>
<evidence type="ECO:0000256" key="1">
    <source>
        <dbReference type="ARBA" id="ARBA00001412"/>
    </source>
</evidence>
<dbReference type="EMBL" id="DTBD01000031">
    <property type="protein sequence ID" value="HGQ64413.1"/>
    <property type="molecule type" value="Genomic_DNA"/>
</dbReference>
<reference evidence="11" key="1">
    <citation type="journal article" date="2020" name="mSystems">
        <title>Genome- and Community-Level Interaction Insights into Carbon Utilization and Element Cycling Functions of Hydrothermarchaeota in Hydrothermal Sediment.</title>
        <authorList>
            <person name="Zhou Z."/>
            <person name="Liu Y."/>
            <person name="Xu W."/>
            <person name="Pan J."/>
            <person name="Luo Z.H."/>
            <person name="Li M."/>
        </authorList>
    </citation>
    <scope>NUCLEOTIDE SEQUENCE [LARGE SCALE GENOMIC DNA]</scope>
    <source>
        <strain evidence="11">SpSt-637</strain>
        <strain evidence="10">SpSt-667</strain>
    </source>
</reference>
<dbReference type="Pfam" id="PF13364">
    <property type="entry name" value="BetaGal_ABD2"/>
    <property type="match status" value="1"/>
</dbReference>
<dbReference type="InterPro" id="IPR025300">
    <property type="entry name" value="BetaGal_jelly_roll_dom"/>
</dbReference>
<gene>
    <name evidence="11" type="ORF">ENU08_04125</name>
    <name evidence="10" type="ORF">ENU41_06645</name>
</gene>
<dbReference type="PRINTS" id="PR00742">
    <property type="entry name" value="GLHYDRLASE35"/>
</dbReference>
<keyword evidence="7" id="KW-0326">Glycosidase</keyword>
<dbReference type="EMBL" id="DTCK01000041">
    <property type="protein sequence ID" value="HGQ36337.1"/>
    <property type="molecule type" value="Genomic_DNA"/>
</dbReference>
<protein>
    <recommendedName>
        <fullName evidence="3">beta-galactosidase</fullName>
        <ecNumber evidence="3">3.2.1.23</ecNumber>
    </recommendedName>
</protein>
<evidence type="ECO:0000256" key="2">
    <source>
        <dbReference type="ARBA" id="ARBA00009809"/>
    </source>
</evidence>
<dbReference type="SUPFAM" id="SSF51011">
    <property type="entry name" value="Glycosyl hydrolase domain"/>
    <property type="match status" value="1"/>
</dbReference>
<keyword evidence="6" id="KW-0325">Glycoprotein</keyword>
<keyword evidence="4" id="KW-0732">Signal</keyword>
<evidence type="ECO:0000259" key="9">
    <source>
        <dbReference type="SMART" id="SM01029"/>
    </source>
</evidence>
<evidence type="ECO:0000313" key="10">
    <source>
        <dbReference type="EMBL" id="HGQ36337.1"/>
    </source>
</evidence>
<dbReference type="InterPro" id="IPR001944">
    <property type="entry name" value="Glycoside_Hdrlase_35"/>
</dbReference>
<feature type="domain" description="Beta-galactosidase" evidence="9">
    <location>
        <begin position="336"/>
        <end position="509"/>
    </location>
</feature>
<dbReference type="GO" id="GO:0004565">
    <property type="term" value="F:beta-galactosidase activity"/>
    <property type="evidence" value="ECO:0007669"/>
    <property type="project" value="UniProtKB-EC"/>
</dbReference>
<dbReference type="InterPro" id="IPR031330">
    <property type="entry name" value="Gly_Hdrlase_35_cat"/>
</dbReference>
<evidence type="ECO:0000256" key="8">
    <source>
        <dbReference type="RuleBase" id="RU003679"/>
    </source>
</evidence>
<dbReference type="SMART" id="SM01029">
    <property type="entry name" value="BetaGal_dom2"/>
    <property type="match status" value="1"/>
</dbReference>
<evidence type="ECO:0000256" key="7">
    <source>
        <dbReference type="ARBA" id="ARBA00023295"/>
    </source>
</evidence>
<sequence>MESKTDIFTIHDKKIYFMCSEIHYFRVPKALWYDRLLKAKRAGLNCVASYIAWNWHEPFEKFLLFGDESPGSPYDSTSFSRDLENYIKLIQSLNMYFIARPGPYICSEWDSGGHPNWLYTKNVILRSLEANYIKYTEKWYNIILPLIAKFTVPKGGPVALLQIENEYYWGDIPYHLKLYELAKKYIDDIPIVTNENYLLSDEDPIINTIDSYPSPWEAKQFDEKIKRYMEIQRLKPKMFMELEGGWFSTFGDKLPTNRGSFPSQWTEILLKTSLGFGINGINIYMFHGGTNLGFYTGKYITTTYDYDAAIREWGELSSRYYTIKRFAYFIKTFNNFVVNTKPVDGLIKVVGNVDLFVRADDKEQIIAILRNVGEDTKHVKLIYKNEIYPYTSTIRVPSRNAKIVLVNYTIEETPFRLIYTSSEPLILERYGDNVVLIVYGDPLELGETAIESAAPIEVEYSKDVLIHRLSESKVDLSYIHSEEDKLVVLKSNKTNLYLLIVSRDRANKTWLIDDVKPSLILISNLYFVGKTIELGNGIELELEVDAKSCGNITLISAKPIATIKVDGREVSLENIKGPIYRFYNEYCKAEERVIDIEGACNWRVFEDPLALQLNRIEPKTPLEFLGNVFNGYSIYTIEFKINEEDLEKLINKVMYVSNFNDYASVTLNNRFLASDYHSVEVDAFNALREGVNKLTIIVESTGHTNDGLVYIPNGVVGDIYLGKVDEKVLIEWKYIPYKLPVNREFSLPMFLHNPVDVEDKLKDLNFVENATIVPVPSSPGIYVKEITITKKLGRYILDLGRIPGNYYRGILMFVNKKFVGLYKGPTDLTDFYNDGVNEIALLIMGGITLSPKLKIYQKVVEGDWMVRLNTEGLAQKLYSESVDDSTWRKIRIPTTLRELAGKILWIRGKVNVKLNQDVSAPLKLILRASGIRALIYFNGHFIGRFADEGPQTEFYIPEPVMRNGENNVAIMIYIVNNVASIDYIAIAPYFIHRKAPLEIIYM</sequence>
<dbReference type="Pfam" id="PF01301">
    <property type="entry name" value="Glyco_hydro_35"/>
    <property type="match status" value="1"/>
</dbReference>
<evidence type="ECO:0000256" key="4">
    <source>
        <dbReference type="ARBA" id="ARBA00022729"/>
    </source>
</evidence>
<name>A0A7C4JL36_9CREN</name>
<evidence type="ECO:0000256" key="5">
    <source>
        <dbReference type="ARBA" id="ARBA00022801"/>
    </source>
</evidence>
<dbReference type="InterPro" id="IPR037110">
    <property type="entry name" value="Betagal_dom2_sf"/>
</dbReference>
<keyword evidence="5" id="KW-0378">Hydrolase</keyword>
<dbReference type="InterPro" id="IPR018954">
    <property type="entry name" value="Betagal_dom2"/>
</dbReference>
<dbReference type="InterPro" id="IPR017853">
    <property type="entry name" value="GH"/>
</dbReference>
<comment type="caution">
    <text evidence="11">The sequence shown here is derived from an EMBL/GenBank/DDBJ whole genome shotgun (WGS) entry which is preliminary data.</text>
</comment>